<protein>
    <recommendedName>
        <fullName evidence="4">Small ribosomal subunit protein mS38</fullName>
    </recommendedName>
</protein>
<evidence type="ECO:0000256" key="1">
    <source>
        <dbReference type="ARBA" id="ARBA00004173"/>
    </source>
</evidence>
<dbReference type="PANTHER" id="PTHR32035:SF3">
    <property type="entry name" value="SMALL RIBOSOMAL SUBUNIT PROTEIN MS38"/>
    <property type="match status" value="1"/>
</dbReference>
<organism evidence="6 7">
    <name type="scientific">Eptatretus burgeri</name>
    <name type="common">Inshore hagfish</name>
    <dbReference type="NCBI Taxonomy" id="7764"/>
    <lineage>
        <taxon>Eukaryota</taxon>
        <taxon>Metazoa</taxon>
        <taxon>Chordata</taxon>
        <taxon>Craniata</taxon>
        <taxon>Vertebrata</taxon>
        <taxon>Cyclostomata</taxon>
        <taxon>Myxini</taxon>
        <taxon>Myxiniformes</taxon>
        <taxon>Myxinidae</taxon>
        <taxon>Eptatretinae</taxon>
        <taxon>Eptatretus</taxon>
    </lineage>
</organism>
<dbReference type="AlphaFoldDB" id="A0A8C4Q702"/>
<evidence type="ECO:0000256" key="3">
    <source>
        <dbReference type="ARBA" id="ARBA00035647"/>
    </source>
</evidence>
<reference evidence="6" key="2">
    <citation type="submission" date="2025-09" db="UniProtKB">
        <authorList>
            <consortium name="Ensembl"/>
        </authorList>
    </citation>
    <scope>IDENTIFICATION</scope>
</reference>
<evidence type="ECO:0000313" key="7">
    <source>
        <dbReference type="Proteomes" id="UP000694388"/>
    </source>
</evidence>
<evidence type="ECO:0000256" key="2">
    <source>
        <dbReference type="ARBA" id="ARBA00023128"/>
    </source>
</evidence>
<dbReference type="GO" id="GO:0005739">
    <property type="term" value="C:mitochondrion"/>
    <property type="evidence" value="ECO:0007669"/>
    <property type="project" value="UniProtKB-SubCell"/>
</dbReference>
<reference evidence="6" key="1">
    <citation type="submission" date="2025-08" db="UniProtKB">
        <authorList>
            <consortium name="Ensembl"/>
        </authorList>
    </citation>
    <scope>IDENTIFICATION</scope>
</reference>
<dbReference type="InterPro" id="IPR013177">
    <property type="entry name" value="Ribosomal_mS38_C"/>
</dbReference>
<dbReference type="Pfam" id="PF08213">
    <property type="entry name" value="COX24_C"/>
    <property type="match status" value="1"/>
</dbReference>
<comment type="subcellular location">
    <subcellularLocation>
        <location evidence="1">Mitochondrion</location>
    </subcellularLocation>
</comment>
<sequence>HISMCIRDSGLLGGTLGKQVHRVGAEVGEKQWRFEGSDERRLKRWENRVGEKCRIPGITDTKQLNKFGVGVRELLEGFESKQRRMGICLGMWDLGLLSSQEACLVLTALHPVGNLQKPDEIQAKNVLKIRRRKMKHHQHKRWLKRTKFQRRKRDHFVRVRKQKRFEEDLKEILKKAGLDTFPEGYTIPNIYMKKHHDHKIRRKQSVGSEGVGD</sequence>
<dbReference type="Proteomes" id="UP000694388">
    <property type="component" value="Unplaced"/>
</dbReference>
<dbReference type="Ensembl" id="ENSEBUT00000011485.1">
    <property type="protein sequence ID" value="ENSEBUP00000010927.1"/>
    <property type="gene ID" value="ENSEBUG00000007023.1"/>
</dbReference>
<name>A0A8C4Q702_EPTBU</name>
<comment type="similarity">
    <text evidence="3">Belongs to the mitochondrion-specific ribosomal protein mS38 family.</text>
</comment>
<evidence type="ECO:0000313" key="6">
    <source>
        <dbReference type="Ensembl" id="ENSEBUP00000010927.1"/>
    </source>
</evidence>
<proteinExistence type="inferred from homology"/>
<keyword evidence="2" id="KW-0496">Mitochondrion</keyword>
<dbReference type="PANTHER" id="PTHR32035">
    <property type="entry name" value="AURORA KINASE A-INTERACTING PROTEIN"/>
    <property type="match status" value="1"/>
</dbReference>
<accession>A0A8C4Q702</accession>
<dbReference type="SMART" id="SM01155">
    <property type="entry name" value="DUF1713"/>
    <property type="match status" value="1"/>
</dbReference>
<feature type="domain" description="Ribosomal protein mS38 C-terminal" evidence="5">
    <location>
        <begin position="122"/>
        <end position="155"/>
    </location>
</feature>
<evidence type="ECO:0000256" key="4">
    <source>
        <dbReference type="ARBA" id="ARBA00035682"/>
    </source>
</evidence>
<keyword evidence="7" id="KW-1185">Reference proteome</keyword>
<evidence type="ECO:0000259" key="5">
    <source>
        <dbReference type="SMART" id="SM01155"/>
    </source>
</evidence>